<protein>
    <submittedName>
        <fullName evidence="2">Uncharacterized protein</fullName>
    </submittedName>
</protein>
<proteinExistence type="predicted"/>
<name>A0ABP0QSW1_9DINO</name>
<evidence type="ECO:0000256" key="1">
    <source>
        <dbReference type="SAM" id="MobiDB-lite"/>
    </source>
</evidence>
<dbReference type="EMBL" id="CAXAMM010040096">
    <property type="protein sequence ID" value="CAK9091104.1"/>
    <property type="molecule type" value="Genomic_DNA"/>
</dbReference>
<dbReference type="Proteomes" id="UP001642464">
    <property type="component" value="Unassembled WGS sequence"/>
</dbReference>
<gene>
    <name evidence="2" type="ORF">SCF082_LOCUS42926</name>
</gene>
<organism evidence="2 3">
    <name type="scientific">Durusdinium trenchii</name>
    <dbReference type="NCBI Taxonomy" id="1381693"/>
    <lineage>
        <taxon>Eukaryota</taxon>
        <taxon>Sar</taxon>
        <taxon>Alveolata</taxon>
        <taxon>Dinophyceae</taxon>
        <taxon>Suessiales</taxon>
        <taxon>Symbiodiniaceae</taxon>
        <taxon>Durusdinium</taxon>
    </lineage>
</organism>
<comment type="caution">
    <text evidence="2">The sequence shown here is derived from an EMBL/GenBank/DDBJ whole genome shotgun (WGS) entry which is preliminary data.</text>
</comment>
<evidence type="ECO:0000313" key="3">
    <source>
        <dbReference type="Proteomes" id="UP001642464"/>
    </source>
</evidence>
<feature type="region of interest" description="Disordered" evidence="1">
    <location>
        <begin position="93"/>
        <end position="123"/>
    </location>
</feature>
<feature type="non-terminal residue" evidence="2">
    <location>
        <position position="194"/>
    </location>
</feature>
<feature type="non-terminal residue" evidence="2">
    <location>
        <position position="1"/>
    </location>
</feature>
<keyword evidence="3" id="KW-1185">Reference proteome</keyword>
<evidence type="ECO:0000313" key="2">
    <source>
        <dbReference type="EMBL" id="CAK9091104.1"/>
    </source>
</evidence>
<sequence>RLDRLRLKETLHVLCHASSPSGRRAIACMEMQIMRLRWTRRHRSSGAGAVMSLLEQMGRTRLSKEQLCHLPYQRVAPGALSLTELLEQASLVSSPKDGANGANGLPIDPPAASERRESGGALGGTLAQLAKRRTARRRSLALLEEVAGTGREGLRDVLNVNLLDLEPVIWDLEESRAEETLLLLETLHAGATWA</sequence>
<accession>A0ABP0QSW1</accession>
<reference evidence="2 3" key="1">
    <citation type="submission" date="2024-02" db="EMBL/GenBank/DDBJ databases">
        <authorList>
            <person name="Chen Y."/>
            <person name="Shah S."/>
            <person name="Dougan E. K."/>
            <person name="Thang M."/>
            <person name="Chan C."/>
        </authorList>
    </citation>
    <scope>NUCLEOTIDE SEQUENCE [LARGE SCALE GENOMIC DNA]</scope>
</reference>